<dbReference type="EMBL" id="JAUSRA010000001">
    <property type="protein sequence ID" value="MDP9795789.1"/>
    <property type="molecule type" value="Genomic_DNA"/>
</dbReference>
<organism evidence="1 2">
    <name type="scientific">Catenuloplanes nepalensis</name>
    <dbReference type="NCBI Taxonomy" id="587533"/>
    <lineage>
        <taxon>Bacteria</taxon>
        <taxon>Bacillati</taxon>
        <taxon>Actinomycetota</taxon>
        <taxon>Actinomycetes</taxon>
        <taxon>Micromonosporales</taxon>
        <taxon>Micromonosporaceae</taxon>
        <taxon>Catenuloplanes</taxon>
    </lineage>
</organism>
<sequence>MPPARPILTEWARRSGAAIGTEATVLFEVFDRKPQ</sequence>
<comment type="caution">
    <text evidence="1">The sequence shown here is derived from an EMBL/GenBank/DDBJ whole genome shotgun (WGS) entry which is preliminary data.</text>
</comment>
<reference evidence="1 2" key="1">
    <citation type="submission" date="2023-07" db="EMBL/GenBank/DDBJ databases">
        <title>Sequencing the genomes of 1000 actinobacteria strains.</title>
        <authorList>
            <person name="Klenk H.-P."/>
        </authorList>
    </citation>
    <scope>NUCLEOTIDE SEQUENCE [LARGE SCALE GENOMIC DNA]</scope>
    <source>
        <strain evidence="1 2">DSM 44710</strain>
    </source>
</reference>
<proteinExistence type="predicted"/>
<name>A0ABT9MWH1_9ACTN</name>
<evidence type="ECO:0000313" key="1">
    <source>
        <dbReference type="EMBL" id="MDP9795789.1"/>
    </source>
</evidence>
<keyword evidence="2" id="KW-1185">Reference proteome</keyword>
<protein>
    <submittedName>
        <fullName evidence="1">Uncharacterized protein</fullName>
    </submittedName>
</protein>
<dbReference type="Proteomes" id="UP001240984">
    <property type="component" value="Unassembled WGS sequence"/>
</dbReference>
<evidence type="ECO:0000313" key="2">
    <source>
        <dbReference type="Proteomes" id="UP001240984"/>
    </source>
</evidence>
<accession>A0ABT9MWH1</accession>
<gene>
    <name evidence="1" type="ORF">J2S43_004301</name>
</gene>